<dbReference type="Pfam" id="PF12864">
    <property type="entry name" value="DUF3822"/>
    <property type="match status" value="1"/>
</dbReference>
<dbReference type="CDD" id="cd24013">
    <property type="entry name" value="ASKHA_ATPase_BT3980-like"/>
    <property type="match status" value="1"/>
</dbReference>
<protein>
    <submittedName>
        <fullName evidence="1">DUF3822 family protein</fullName>
    </submittedName>
</protein>
<name>A0A7C9LCY3_9BACT</name>
<dbReference type="Gene3D" id="3.30.420.260">
    <property type="match status" value="1"/>
</dbReference>
<proteinExistence type="predicted"/>
<sequence length="271" mass="32038">MTEIDNKISDKKLRLTIRIGRNNMTFSVGDPQENGVLAYEPYEMNTGISVAANLRDAFRTSELLQSGYKRVLVQMDSPVMLMPIEEYETQDVDTLYYHTFHHKGNDEVLAYQLKELNVVTVFSMNKDLRLVIEDHFEDIRIQPLMCPVWTHLYRRTYAGARRKLYAYFHEKRMEVFSFQQNRFRFANTYETENAQDALYYLLYIWKLTGLDTQQDELLLIGDMPQAELLTEELAKYLRFSRVVEQADDFAQHHALAERKDIPYDIKAIYLD</sequence>
<keyword evidence="2" id="KW-1185">Reference proteome</keyword>
<evidence type="ECO:0000313" key="1">
    <source>
        <dbReference type="EMBL" id="MUL28872.1"/>
    </source>
</evidence>
<dbReference type="Proteomes" id="UP000482295">
    <property type="component" value="Unassembled WGS sequence"/>
</dbReference>
<comment type="caution">
    <text evidence="1">The sequence shown here is derived from an EMBL/GenBank/DDBJ whole genome shotgun (WGS) entry which is preliminary data.</text>
</comment>
<gene>
    <name evidence="1" type="ORF">F0475_11350</name>
</gene>
<dbReference type="Gene3D" id="3.30.420.250">
    <property type="match status" value="1"/>
</dbReference>
<evidence type="ECO:0000313" key="2">
    <source>
        <dbReference type="Proteomes" id="UP000482295"/>
    </source>
</evidence>
<dbReference type="InterPro" id="IPR024213">
    <property type="entry name" value="DUF3822"/>
</dbReference>
<organism evidence="1 2">
    <name type="scientific">Prevotella vespertina</name>
    <dbReference type="NCBI Taxonomy" id="2608404"/>
    <lineage>
        <taxon>Bacteria</taxon>
        <taxon>Pseudomonadati</taxon>
        <taxon>Bacteroidota</taxon>
        <taxon>Bacteroidia</taxon>
        <taxon>Bacteroidales</taxon>
        <taxon>Prevotellaceae</taxon>
        <taxon>Prevotella</taxon>
    </lineage>
</organism>
<dbReference type="EMBL" id="VVIQ01000016">
    <property type="protein sequence ID" value="MUL28872.1"/>
    <property type="molecule type" value="Genomic_DNA"/>
</dbReference>
<reference evidence="1 2" key="1">
    <citation type="submission" date="2019-09" db="EMBL/GenBank/DDBJ databases">
        <title>Prevotella A2879 sp. nov., isolated from an abscess of a patient.</title>
        <authorList>
            <person name="Buhl M."/>
            <person name="Oberhettinger P."/>
        </authorList>
    </citation>
    <scope>NUCLEOTIDE SEQUENCE [LARGE SCALE GENOMIC DNA]</scope>
    <source>
        <strain evidence="1 2">A2879</strain>
    </source>
</reference>
<dbReference type="RefSeq" id="WP_155716693.1">
    <property type="nucleotide sequence ID" value="NZ_VVIQ01000016.1"/>
</dbReference>
<dbReference type="AlphaFoldDB" id="A0A7C9LCY3"/>
<accession>A0A7C9LCY3</accession>